<protein>
    <recommendedName>
        <fullName evidence="4">DUF3298 domain-containing protein</fullName>
    </recommendedName>
</protein>
<dbReference type="HOGENOM" id="CLU_1287537_0_0_0"/>
<name>C7NE93_LEPBD</name>
<evidence type="ECO:0000313" key="2">
    <source>
        <dbReference type="EMBL" id="ACV38288.1"/>
    </source>
</evidence>
<dbReference type="Gene3D" id="3.90.640.20">
    <property type="entry name" value="Heat-shock cognate protein, ATPase"/>
    <property type="match status" value="1"/>
</dbReference>
<dbReference type="InterPro" id="IPR037126">
    <property type="entry name" value="PdaC/RsiV-like_sf"/>
</dbReference>
<reference evidence="2 3" key="1">
    <citation type="journal article" date="2009" name="Stand. Genomic Sci.">
        <title>Complete genome sequence of Leptotrichia buccalis type strain (C-1013-b).</title>
        <authorList>
            <person name="Ivanova N."/>
            <person name="Gronow S."/>
            <person name="Lapidus A."/>
            <person name="Copeland A."/>
            <person name="Glavina Del Rio T."/>
            <person name="Nolan M."/>
            <person name="Lucas S."/>
            <person name="Chen F."/>
            <person name="Tice H."/>
            <person name="Cheng J.F."/>
            <person name="Saunders E."/>
            <person name="Bruce D."/>
            <person name="Goodwin L."/>
            <person name="Brettin T."/>
            <person name="Detter J.C."/>
            <person name="Han C."/>
            <person name="Pitluck S."/>
            <person name="Mikhailova N."/>
            <person name="Pati A."/>
            <person name="Mavrommatis K."/>
            <person name="Chen A."/>
            <person name="Palaniappan K."/>
            <person name="Land M."/>
            <person name="Hauser L."/>
            <person name="Chang Y.J."/>
            <person name="Jeffries C.D."/>
            <person name="Chain P."/>
            <person name="Rohde C."/>
            <person name="Goker M."/>
            <person name="Bristow J."/>
            <person name="Eisen J.A."/>
            <person name="Markowitz V."/>
            <person name="Hugenholtz P."/>
            <person name="Kyrpides N.C."/>
            <person name="Klenk H.P."/>
        </authorList>
    </citation>
    <scope>NUCLEOTIDE SEQUENCE [LARGE SCALE GENOMIC DNA]</scope>
    <source>
        <strain evidence="3">ATCC 14201 / DSM 1135 / JCM 12969 / NCTC 10249 / C-1013-b</strain>
    </source>
</reference>
<dbReference type="KEGG" id="lba:Lebu_0371"/>
<accession>C7NE93</accession>
<organism evidence="2 3">
    <name type="scientific">Leptotrichia buccalis (strain ATCC 14201 / DSM 1135 / JCM 12969 / NCTC 10249 / C-1013-b)</name>
    <dbReference type="NCBI Taxonomy" id="523794"/>
    <lineage>
        <taxon>Bacteria</taxon>
        <taxon>Fusobacteriati</taxon>
        <taxon>Fusobacteriota</taxon>
        <taxon>Fusobacteriia</taxon>
        <taxon>Fusobacteriales</taxon>
        <taxon>Leptotrichiaceae</taxon>
        <taxon>Leptotrichia</taxon>
    </lineage>
</organism>
<keyword evidence="1" id="KW-0732">Signal</keyword>
<evidence type="ECO:0000313" key="3">
    <source>
        <dbReference type="Proteomes" id="UP000001910"/>
    </source>
</evidence>
<feature type="signal peptide" evidence="1">
    <location>
        <begin position="1"/>
        <end position="19"/>
    </location>
</feature>
<evidence type="ECO:0008006" key="4">
    <source>
        <dbReference type="Google" id="ProtNLM"/>
    </source>
</evidence>
<dbReference type="eggNOG" id="ENOG50336SQ">
    <property type="taxonomic scope" value="Bacteria"/>
</dbReference>
<dbReference type="OrthoDB" id="95211at2"/>
<feature type="chain" id="PRO_5002979209" description="DUF3298 domain-containing protein" evidence="1">
    <location>
        <begin position="20"/>
        <end position="215"/>
    </location>
</feature>
<dbReference type="STRING" id="523794.Lebu_0371"/>
<gene>
    <name evidence="2" type="ordered locus">Lebu_0371</name>
</gene>
<dbReference type="EMBL" id="CP001685">
    <property type="protein sequence ID" value="ACV38288.1"/>
    <property type="molecule type" value="Genomic_DNA"/>
</dbReference>
<evidence type="ECO:0000256" key="1">
    <source>
        <dbReference type="SAM" id="SignalP"/>
    </source>
</evidence>
<dbReference type="AlphaFoldDB" id="C7NE93"/>
<proteinExistence type="predicted"/>
<dbReference type="Proteomes" id="UP000001910">
    <property type="component" value="Chromosome"/>
</dbReference>
<dbReference type="RefSeq" id="WP_012806473.1">
    <property type="nucleotide sequence ID" value="NC_013192.1"/>
</dbReference>
<sequence length="215" mass="24458">MRKFTLFLMTLILFNLSFAAGEAFTFQGFVPSAATSIVKSSHRIKALGSSRISYPMFISSKNANIVKNMNKNMEKFILDYKSTKDRFYVITSEIKADNSLFLSVLFTIEEKNTKTGQKTKLYDGITFNLKDGSTLRLKDLFTDDFNTPLSTAVNDRFRQFGLLPVDKFTAISKNQSFYMENDAVVLIYNKGEGTDFANGEVFIPFMLRDLVEILK</sequence>
<keyword evidence="3" id="KW-1185">Reference proteome</keyword>